<reference evidence="1 2" key="1">
    <citation type="submission" date="2018-11" db="EMBL/GenBank/DDBJ databases">
        <authorList>
            <consortium name="Pathogen Informatics"/>
        </authorList>
    </citation>
    <scope>NUCLEOTIDE SEQUENCE [LARGE SCALE GENOMIC DNA]</scope>
</reference>
<dbReference type="EMBL" id="UYRV01106262">
    <property type="protein sequence ID" value="VDN22169.1"/>
    <property type="molecule type" value="Genomic_DNA"/>
</dbReference>
<name>A0A3P7PST2_CYLGO</name>
<dbReference type="OrthoDB" id="5862225at2759"/>
<evidence type="ECO:0000313" key="2">
    <source>
        <dbReference type="Proteomes" id="UP000271889"/>
    </source>
</evidence>
<organism evidence="1 2">
    <name type="scientific">Cylicostephanus goldi</name>
    <name type="common">Nematode worm</name>
    <dbReference type="NCBI Taxonomy" id="71465"/>
    <lineage>
        <taxon>Eukaryota</taxon>
        <taxon>Metazoa</taxon>
        <taxon>Ecdysozoa</taxon>
        <taxon>Nematoda</taxon>
        <taxon>Chromadorea</taxon>
        <taxon>Rhabditida</taxon>
        <taxon>Rhabditina</taxon>
        <taxon>Rhabditomorpha</taxon>
        <taxon>Strongyloidea</taxon>
        <taxon>Strongylidae</taxon>
        <taxon>Cylicostephanus</taxon>
    </lineage>
</organism>
<accession>A0A3P7PST2</accession>
<dbReference type="Proteomes" id="UP000271889">
    <property type="component" value="Unassembled WGS sequence"/>
</dbReference>
<dbReference type="AlphaFoldDB" id="A0A3P7PST2"/>
<gene>
    <name evidence="1" type="ORF">CGOC_LOCUS9229</name>
</gene>
<evidence type="ECO:0000313" key="1">
    <source>
        <dbReference type="EMBL" id="VDN22169.1"/>
    </source>
</evidence>
<keyword evidence="2" id="KW-1185">Reference proteome</keyword>
<proteinExistence type="predicted"/>
<protein>
    <submittedName>
        <fullName evidence="1">Uncharacterized protein</fullName>
    </submittedName>
</protein>
<sequence>MWNDMQVYELDENMRLRPDEEEHAAWLQAIGEGRTFTPDGVSIKIPINMCMESEGDSLDGYTVRLFVDLGR</sequence>